<feature type="non-terminal residue" evidence="1">
    <location>
        <position position="397"/>
    </location>
</feature>
<sequence length="397" mass="44801">SSCRTRVIKHLAKEFNSLSEAEECLQIDYISSSNDSVDITARINGCQTPQTSPAVDEPLSPVFASSPTIPPDNNKVPCHVGDLIKEFLACFKGPMSYRLKTQLLNYLFKLIVMEIGGIELFKFVNPDFINTSLNATKTLLDEGKHNLIFNLCQCFQRTDAGTPTRMPLDRMPYGMLDYNIRFFASSQTRKLGYEEHYASWLETMFSQFGHKWLCLHRGPVWQYQESSKLEIGEGKSLVEIALDESGIELEEQVYENDDDISQSDFQQSLTNLICLSNDGTLENVESSLDNLTLFDYDNNEVETGYLEIELQPTSVAPALPVNEQNGTTVNENSKESECSEVLQTLSVSNLWSQLTDDEQSEMEKGLISSKEMETYHGIQPGLQKKVKRNSGLFDPMK</sequence>
<reference evidence="1" key="1">
    <citation type="submission" date="2020-04" db="EMBL/GenBank/DDBJ databases">
        <authorList>
            <person name="Alioto T."/>
            <person name="Alioto T."/>
            <person name="Gomez Garrido J."/>
        </authorList>
    </citation>
    <scope>NUCLEOTIDE SEQUENCE</scope>
    <source>
        <strain evidence="1">A484AB</strain>
    </source>
</reference>
<proteinExistence type="predicted"/>
<dbReference type="AlphaFoldDB" id="A0A7D9JQR1"/>
<protein>
    <submittedName>
        <fullName evidence="1">Uncharacterized protein</fullName>
    </submittedName>
</protein>
<organism evidence="1 2">
    <name type="scientific">Paramuricea clavata</name>
    <name type="common">Red gorgonian</name>
    <name type="synonym">Violescent sea-whip</name>
    <dbReference type="NCBI Taxonomy" id="317549"/>
    <lineage>
        <taxon>Eukaryota</taxon>
        <taxon>Metazoa</taxon>
        <taxon>Cnidaria</taxon>
        <taxon>Anthozoa</taxon>
        <taxon>Octocorallia</taxon>
        <taxon>Malacalcyonacea</taxon>
        <taxon>Plexauridae</taxon>
        <taxon>Paramuricea</taxon>
    </lineage>
</organism>
<keyword evidence="2" id="KW-1185">Reference proteome</keyword>
<gene>
    <name evidence="1" type="ORF">PACLA_8A016840</name>
</gene>
<evidence type="ECO:0000313" key="1">
    <source>
        <dbReference type="EMBL" id="CAB4034529.1"/>
    </source>
</evidence>
<evidence type="ECO:0000313" key="2">
    <source>
        <dbReference type="Proteomes" id="UP001152795"/>
    </source>
</evidence>
<dbReference type="EMBL" id="CACRXK020020195">
    <property type="protein sequence ID" value="CAB4034529.1"/>
    <property type="molecule type" value="Genomic_DNA"/>
</dbReference>
<accession>A0A7D9JQR1</accession>
<dbReference type="Proteomes" id="UP001152795">
    <property type="component" value="Unassembled WGS sequence"/>
</dbReference>
<name>A0A7D9JQR1_PARCT</name>
<feature type="non-terminal residue" evidence="1">
    <location>
        <position position="1"/>
    </location>
</feature>
<comment type="caution">
    <text evidence="1">The sequence shown here is derived from an EMBL/GenBank/DDBJ whole genome shotgun (WGS) entry which is preliminary data.</text>
</comment>